<dbReference type="InterPro" id="IPR010572">
    <property type="entry name" value="Tail_dom"/>
</dbReference>
<dbReference type="Pfam" id="PF06605">
    <property type="entry name" value="Prophage_tail"/>
    <property type="match status" value="1"/>
</dbReference>
<dbReference type="InterPro" id="IPR007119">
    <property type="entry name" value="Phage_tail_spike_N"/>
</dbReference>
<dbReference type="Proteomes" id="UP000460318">
    <property type="component" value="Unassembled WGS sequence"/>
</dbReference>
<feature type="domain" description="YOMG-like N-terminal" evidence="3">
    <location>
        <begin position="16"/>
        <end position="106"/>
    </location>
</feature>
<reference evidence="4 5" key="1">
    <citation type="submission" date="2019-12" db="EMBL/GenBank/DDBJ databases">
        <title>Paenibacillus sp. nov., an endophytic bacterium isolated from the stem of Dendrobium.</title>
        <authorList>
            <person name="Zhao R."/>
        </authorList>
    </citation>
    <scope>NUCLEOTIDE SEQUENCE [LARGE SCALE GENOMIC DNA]</scope>
    <source>
        <strain evidence="4 5">HJL G12</strain>
    </source>
</reference>
<evidence type="ECO:0000256" key="1">
    <source>
        <dbReference type="SAM" id="MobiDB-lite"/>
    </source>
</evidence>
<evidence type="ECO:0000259" key="2">
    <source>
        <dbReference type="Pfam" id="PF06605"/>
    </source>
</evidence>
<dbReference type="AlphaFoldDB" id="A0A7X3IJA0"/>
<gene>
    <name evidence="4" type="ORF">GRF59_15255</name>
</gene>
<comment type="caution">
    <text evidence="4">The sequence shown here is derived from an EMBL/GenBank/DDBJ whole genome shotgun (WGS) entry which is preliminary data.</text>
</comment>
<feature type="compositionally biased region" description="Polar residues" evidence="1">
    <location>
        <begin position="748"/>
        <end position="765"/>
    </location>
</feature>
<evidence type="ECO:0000259" key="3">
    <source>
        <dbReference type="Pfam" id="PF24049"/>
    </source>
</evidence>
<feature type="region of interest" description="Disordered" evidence="1">
    <location>
        <begin position="748"/>
        <end position="772"/>
    </location>
</feature>
<proteinExistence type="predicted"/>
<dbReference type="InterPro" id="IPR042103">
    <property type="entry name" value="SerRS_1_N_sf"/>
</dbReference>
<feature type="domain" description="Tail spike" evidence="2">
    <location>
        <begin position="111"/>
        <end position="492"/>
    </location>
</feature>
<dbReference type="Pfam" id="PF24049">
    <property type="entry name" value="YOMG_N"/>
    <property type="match status" value="1"/>
</dbReference>
<name>A0A7X3IJA0_9BACL</name>
<dbReference type="Gene3D" id="1.10.287.40">
    <property type="entry name" value="Serine-tRNA synthetase, tRNA binding domain"/>
    <property type="match status" value="1"/>
</dbReference>
<dbReference type="EMBL" id="WUBI01000002">
    <property type="protein sequence ID" value="MWV44979.1"/>
    <property type="molecule type" value="Genomic_DNA"/>
</dbReference>
<evidence type="ECO:0008006" key="6">
    <source>
        <dbReference type="Google" id="ProtNLM"/>
    </source>
</evidence>
<sequence>MITTVSGEIIKPKYYLCKPDLHRTTIAHLKEVMHDSQKIALNGLNQLDFSLPIFMNNTRNKKRNKNIDLIKEHFLIRVEKGNDTEYYIIDKVSKIMDDSDSVAVECYSLPYELSFKLIKNYSVVSYNTSQLLVDMLKETIWNIGYVDAQFDLKYRSFDFNGNVKEAIYEIADRFEALVIWDTIKREVSFYNPDTYGMNKGFKTKYGKLMKGVTQELNLDEFCTRLKLFGKDGMSIQAVNPLGSNFIQDFSYFMYPFAMDNSGKIKSHSLYMSDELCVALTKYNKLVESKSGEFSNLLTQKNQLDTTLAAKQTELSTLNTEFNIISDKLDTANGTGQPTGDLIAQKNNKQAQIDAKQAEITSVNNQINSLMSTIQALGNTLKMENNLTANQLIELNQFIIEKELSDENYTDAKDLYEDGKKKFQKIREPKIIVTVSLVNFYEIMTEKHNWDKLSIGDVITVEHEDLGIHIKANVTEINPNYAESDINLTISNAAELSLDDQFMKDHKNNISTSNTVNMNHYKWDDAKATADDVSTILNNTWDAVKRDITAGVNEDVSISRRGIIIRDPKDPKKLLIMQHGQIALSNDNGNTWKTAITPEGVFAERLVGKILLGNKLIISDDDGTFTIEGNLLTIKDKTGTVRIQLGEYQKDKYGLKIVGKSGKVVLDEDGILQTDTIQLADNVDSTHSLKLKFYIDDNTMRIDKVKLNFSLERFRAYSKSVASGGGGSTTSASGGGDLTTTDFEQINLTTTGPQNISGSTQTEGSYTGTGGHNHGISEGTRLATHPTSSGGYVTWVSSGNHSHPISLQSHSHSISMPQHRHGLSIPNHTHQVNIPSHTHDIDYGIFESSYASGVQIKIDGIVRNGTIYYSDSNVDITQWIQTSGWHTIELSSNQLGRINASLFVRTFVGS</sequence>
<keyword evidence="5" id="KW-1185">Reference proteome</keyword>
<evidence type="ECO:0000313" key="4">
    <source>
        <dbReference type="EMBL" id="MWV44979.1"/>
    </source>
</evidence>
<feature type="region of interest" description="Disordered" evidence="1">
    <location>
        <begin position="719"/>
        <end position="738"/>
    </location>
</feature>
<evidence type="ECO:0000313" key="5">
    <source>
        <dbReference type="Proteomes" id="UP000460318"/>
    </source>
</evidence>
<organism evidence="4 5">
    <name type="scientific">Paenibacillus dendrobii</name>
    <dbReference type="NCBI Taxonomy" id="2691084"/>
    <lineage>
        <taxon>Bacteria</taxon>
        <taxon>Bacillati</taxon>
        <taxon>Bacillota</taxon>
        <taxon>Bacilli</taxon>
        <taxon>Bacillales</taxon>
        <taxon>Paenibacillaceae</taxon>
        <taxon>Paenibacillus</taxon>
    </lineage>
</organism>
<accession>A0A7X3IJA0</accession>
<protein>
    <recommendedName>
        <fullName evidence="6">Prophage tail endopeptidase domain-containing protein</fullName>
    </recommendedName>
</protein>
<dbReference type="NCBIfam" id="TIGR01665">
    <property type="entry name" value="put_anti_recept"/>
    <property type="match status" value="2"/>
</dbReference>
<dbReference type="RefSeq" id="WP_160498584.1">
    <property type="nucleotide sequence ID" value="NZ_WUBI01000002.1"/>
</dbReference>
<feature type="compositionally biased region" description="Gly residues" evidence="1">
    <location>
        <begin position="722"/>
        <end position="736"/>
    </location>
</feature>
<dbReference type="InterPro" id="IPR057796">
    <property type="entry name" value="YOMG-like_N"/>
</dbReference>